<name>A0A6G9AQZ8_9BACT</name>
<organism evidence="3 4">
    <name type="scientific">Spirosoma aureum</name>
    <dbReference type="NCBI Taxonomy" id="2692134"/>
    <lineage>
        <taxon>Bacteria</taxon>
        <taxon>Pseudomonadati</taxon>
        <taxon>Bacteroidota</taxon>
        <taxon>Cytophagia</taxon>
        <taxon>Cytophagales</taxon>
        <taxon>Cytophagaceae</taxon>
        <taxon>Spirosoma</taxon>
    </lineage>
</organism>
<reference evidence="3 4" key="1">
    <citation type="submission" date="2020-03" db="EMBL/GenBank/DDBJ databases">
        <authorList>
            <person name="Kim M.K."/>
        </authorList>
    </citation>
    <scope>NUCLEOTIDE SEQUENCE [LARGE SCALE GENOMIC DNA]</scope>
    <source>
        <strain evidence="3 4">BT328</strain>
    </source>
</reference>
<gene>
    <name evidence="3" type="ORF">G8759_20120</name>
</gene>
<dbReference type="KEGG" id="spib:G8759_20120"/>
<sequence>MAKTQTERAVIDLVINGQQAKTTLKEVSLAVTKTRSELNKMKEADNPEAYRAKLAEMHKLVSAQRDMTARINDSTTAWGRFKKEMATVAVGVVGGNVITFALQQLAALIPGTIDRTMKLKDAFADIEKATGLSAEGVQKLNKELKNIDTRTSNKELRDIAVAGGQLGVANDELVDFVKNVDKAVVALGDEFTGGVDQVAKEIGGIAKLFDETRSQAIGTSINSIGSALNELGAAGAATSPVVAEFTTRMGQLGNLAPKLHETLGLGAALQELGLTAEIAASGLSGLMLTAANKSDLFAQHLGMSKKALEQLINTDPNKFLMMLAQSFQGLSSTQVAQRLKELKVESQESIKVMSLLADQTDFVAEKQQLANKAMIEGTSLTSEFDKKNHQLARDLKELNEWFNSLLTSEGLQNFLVSATHNAVEFIRVLPQVGKWLSSNKDLLYLLAAATVVYYGNLIKATAAAIANTTAELARKAAYEIGFRWLVISEAATKAYAFTTAVLTGQISLQTAAVTLARGAWSALSAIMLANPIGVIVAGMAALAYAVKLYSDNTETAIRLEREKVRLQRDMQVLTELQSKTLATLNEQLQDYTEMTSAERAEYVKNVAVARLDLESRLARMKAREKEMEMLAAEPTLWQQLWIAIKSGGDPAKMAQNVTQQVADNMRGVREQFAAGITAVEGQLKQYDSIFKQIERYEKPTKTGGGKLRTITDPEDAKSKTDKKKAEARRQEDELEGMLSDARERTMRGERSQYENEVAAFADKYSKMYTLAKDNEAKINEIRILSLAEWAEIEKRFYEKQDEDARKQQEKDNKIGFEAALNEADQTHSDTIGSIERTQAKAPAAIGDAEVQMQKLQADQVYLTQKLLLEQTFAQQSADTQRQLTENWNEQVKLRATTEHQYAEQMKQAEWALQDAKRAAMQQGLEVLMGFLGKGTIAYKAALIAQKAFAIAQVVVDLNREIAQIYANPAWSLMPDGGLAIKTVNATAAKVRAGISIASIVGTTIGELAAKADGGFTGMRELYPGAGGPSGFTNGPTLFNMGRRSYIAGEAGREFVISNRALQNPVVADFARMMDVAQRTGNYSQLMAEAQASTSATSAPSSSNSGSNDDLLMLLLQEQRLTRSSLEKKNSQNVALNYRLFEQYRDNLEEARIDNKL</sequence>
<evidence type="ECO:0000256" key="2">
    <source>
        <dbReference type="SAM" id="MobiDB-lite"/>
    </source>
</evidence>
<keyword evidence="1" id="KW-0175">Coiled coil</keyword>
<dbReference type="EMBL" id="CP050063">
    <property type="protein sequence ID" value="QIP14759.1"/>
    <property type="molecule type" value="Genomic_DNA"/>
</dbReference>
<evidence type="ECO:0000256" key="1">
    <source>
        <dbReference type="SAM" id="Coils"/>
    </source>
</evidence>
<feature type="region of interest" description="Disordered" evidence="2">
    <location>
        <begin position="1087"/>
        <end position="1108"/>
    </location>
</feature>
<accession>A0A6G9AQZ8</accession>
<proteinExistence type="predicted"/>
<dbReference type="Proteomes" id="UP000501802">
    <property type="component" value="Chromosome"/>
</dbReference>
<keyword evidence="4" id="KW-1185">Reference proteome</keyword>
<evidence type="ECO:0008006" key="5">
    <source>
        <dbReference type="Google" id="ProtNLM"/>
    </source>
</evidence>
<feature type="region of interest" description="Disordered" evidence="2">
    <location>
        <begin position="699"/>
        <end position="736"/>
    </location>
</feature>
<feature type="compositionally biased region" description="Basic and acidic residues" evidence="2">
    <location>
        <begin position="709"/>
        <end position="731"/>
    </location>
</feature>
<dbReference type="AlphaFoldDB" id="A0A6G9AQZ8"/>
<dbReference type="RefSeq" id="WP_167211463.1">
    <property type="nucleotide sequence ID" value="NZ_CP050063.1"/>
</dbReference>
<evidence type="ECO:0000313" key="4">
    <source>
        <dbReference type="Proteomes" id="UP000501802"/>
    </source>
</evidence>
<evidence type="ECO:0000313" key="3">
    <source>
        <dbReference type="EMBL" id="QIP14759.1"/>
    </source>
</evidence>
<feature type="coiled-coil region" evidence="1">
    <location>
        <begin position="556"/>
        <end position="601"/>
    </location>
</feature>
<protein>
    <recommendedName>
        <fullName evidence="5">Phage tail tape measure protein</fullName>
    </recommendedName>
</protein>